<evidence type="ECO:0000313" key="8">
    <source>
        <dbReference type="Proteomes" id="UP000077266"/>
    </source>
</evidence>
<evidence type="ECO:0000256" key="5">
    <source>
        <dbReference type="SAM" id="Phobius"/>
    </source>
</evidence>
<feature type="transmembrane region" description="Helical" evidence="5">
    <location>
        <begin position="158"/>
        <end position="180"/>
    </location>
</feature>
<feature type="transmembrane region" description="Helical" evidence="5">
    <location>
        <begin position="395"/>
        <end position="414"/>
    </location>
</feature>
<dbReference type="Gene3D" id="1.20.1250.20">
    <property type="entry name" value="MFS general substrate transporter like domains"/>
    <property type="match status" value="1"/>
</dbReference>
<feature type="transmembrane region" description="Helical" evidence="5">
    <location>
        <begin position="498"/>
        <end position="517"/>
    </location>
</feature>
<feature type="transmembrane region" description="Helical" evidence="5">
    <location>
        <begin position="336"/>
        <end position="357"/>
    </location>
</feature>
<dbReference type="PANTHER" id="PTHR23501:SF102">
    <property type="entry name" value="DRUG TRANSPORTER, PUTATIVE (AFU_ORTHOLOGUE AFUA_3G08530)-RELATED"/>
    <property type="match status" value="1"/>
</dbReference>
<accession>A0A165DBK2</accession>
<sequence length="567" mass="60695">MSEDHELPLNPPLVDEERGAASRRVKPKRGKAFWLLFLSLAVSLYQAAFELCAVAVALPSIANDLDAVDFVWAGAAYAIAASCSLPMTGSLAQTFGRRAATLTSLVIFAVGSVICGAAVNMNMLIAGRVVQGWGGGGILAMPHIILSDLVSLRERGTYNGILAVTWSVAIVSSSAIAGALSDAGQWRWIFYLNLLITAVAIVLVLKYLRMAVPQGNVIDKLKRLIRLAATIIIIGSTCCCCIALTWAGVRFAWDSAQVLGPLCVGIAGLITFVIYELRVPKMPLIPFHLLTNKTCVVGYLTTFLNGLITMASVYYFPVYLQACKGQSAAHAGGVGWLGFVVTVGPWGIIAGVSIAVLKRYVPTILFGWTCILIGMGLFTTLKVDTPASRVSGFEAIFALGIGTLYTTTFFPVLAPLPVSANAPALAFFNFLRAFAQVWGVTIGASVLQNQLLSKLPPDFVATLPKGIQVAYTAIPKIGQLEEPLRSEVREAFAESLRIVWIVILAIAAFGTACMVFMREIPMHNYTDDDWALVEGSEKAAPASRPQAVELRSAETIAKPGAESFRTD</sequence>
<feature type="transmembrane region" description="Helical" evidence="5">
    <location>
        <begin position="255"/>
        <end position="275"/>
    </location>
</feature>
<dbReference type="SUPFAM" id="SSF103473">
    <property type="entry name" value="MFS general substrate transporter"/>
    <property type="match status" value="1"/>
</dbReference>
<comment type="subcellular location">
    <subcellularLocation>
        <location evidence="1">Membrane</location>
        <topology evidence="1">Multi-pass membrane protein</topology>
    </subcellularLocation>
</comment>
<dbReference type="GO" id="GO:0022857">
    <property type="term" value="F:transmembrane transporter activity"/>
    <property type="evidence" value="ECO:0007669"/>
    <property type="project" value="InterPro"/>
</dbReference>
<name>A0A165DBK2_EXIGL</name>
<dbReference type="EMBL" id="KV426237">
    <property type="protein sequence ID" value="KZV84170.1"/>
    <property type="molecule type" value="Genomic_DNA"/>
</dbReference>
<gene>
    <name evidence="7" type="ORF">EXIGLDRAFT_624691</name>
</gene>
<keyword evidence="8" id="KW-1185">Reference proteome</keyword>
<proteinExistence type="predicted"/>
<protein>
    <submittedName>
        <fullName evidence="7">Iron permease</fullName>
    </submittedName>
</protein>
<keyword evidence="4 5" id="KW-0472">Membrane</keyword>
<dbReference type="Proteomes" id="UP000077266">
    <property type="component" value="Unassembled WGS sequence"/>
</dbReference>
<feature type="transmembrane region" description="Helical" evidence="5">
    <location>
        <begin position="125"/>
        <end position="146"/>
    </location>
</feature>
<evidence type="ECO:0000256" key="1">
    <source>
        <dbReference type="ARBA" id="ARBA00004141"/>
    </source>
</evidence>
<feature type="transmembrane region" description="Helical" evidence="5">
    <location>
        <begin position="32"/>
        <end position="58"/>
    </location>
</feature>
<keyword evidence="2 5" id="KW-0812">Transmembrane</keyword>
<feature type="transmembrane region" description="Helical" evidence="5">
    <location>
        <begin position="99"/>
        <end position="119"/>
    </location>
</feature>
<evidence type="ECO:0000313" key="7">
    <source>
        <dbReference type="EMBL" id="KZV84170.1"/>
    </source>
</evidence>
<dbReference type="PANTHER" id="PTHR23501">
    <property type="entry name" value="MAJOR FACILITATOR SUPERFAMILY"/>
    <property type="match status" value="1"/>
</dbReference>
<dbReference type="AlphaFoldDB" id="A0A165DBK2"/>
<evidence type="ECO:0000256" key="3">
    <source>
        <dbReference type="ARBA" id="ARBA00022989"/>
    </source>
</evidence>
<keyword evidence="3 5" id="KW-1133">Transmembrane helix</keyword>
<dbReference type="PROSITE" id="PS50850">
    <property type="entry name" value="MFS"/>
    <property type="match status" value="1"/>
</dbReference>
<feature type="transmembrane region" description="Helical" evidence="5">
    <location>
        <begin position="186"/>
        <end position="205"/>
    </location>
</feature>
<feature type="transmembrane region" description="Helical" evidence="5">
    <location>
        <begin position="426"/>
        <end position="447"/>
    </location>
</feature>
<dbReference type="InterPro" id="IPR011701">
    <property type="entry name" value="MFS"/>
</dbReference>
<evidence type="ECO:0000256" key="2">
    <source>
        <dbReference type="ARBA" id="ARBA00022692"/>
    </source>
</evidence>
<feature type="transmembrane region" description="Helical" evidence="5">
    <location>
        <begin position="364"/>
        <end position="383"/>
    </location>
</feature>
<dbReference type="InterPro" id="IPR020846">
    <property type="entry name" value="MFS_dom"/>
</dbReference>
<feature type="transmembrane region" description="Helical" evidence="5">
    <location>
        <begin position="225"/>
        <end position="249"/>
    </location>
</feature>
<reference evidence="7 8" key="1">
    <citation type="journal article" date="2016" name="Mol. Biol. Evol.">
        <title>Comparative Genomics of Early-Diverging Mushroom-Forming Fungi Provides Insights into the Origins of Lignocellulose Decay Capabilities.</title>
        <authorList>
            <person name="Nagy L.G."/>
            <person name="Riley R."/>
            <person name="Tritt A."/>
            <person name="Adam C."/>
            <person name="Daum C."/>
            <person name="Floudas D."/>
            <person name="Sun H."/>
            <person name="Yadav J.S."/>
            <person name="Pangilinan J."/>
            <person name="Larsson K.H."/>
            <person name="Matsuura K."/>
            <person name="Barry K."/>
            <person name="Labutti K."/>
            <person name="Kuo R."/>
            <person name="Ohm R.A."/>
            <person name="Bhattacharya S.S."/>
            <person name="Shirouzu T."/>
            <person name="Yoshinaga Y."/>
            <person name="Martin F.M."/>
            <person name="Grigoriev I.V."/>
            <person name="Hibbett D.S."/>
        </authorList>
    </citation>
    <scope>NUCLEOTIDE SEQUENCE [LARGE SCALE GENOMIC DNA]</scope>
    <source>
        <strain evidence="7 8">HHB12029</strain>
    </source>
</reference>
<dbReference type="Pfam" id="PF07690">
    <property type="entry name" value="MFS_1"/>
    <property type="match status" value="1"/>
</dbReference>
<feature type="transmembrane region" description="Helical" evidence="5">
    <location>
        <begin position="296"/>
        <end position="316"/>
    </location>
</feature>
<evidence type="ECO:0000256" key="4">
    <source>
        <dbReference type="ARBA" id="ARBA00023136"/>
    </source>
</evidence>
<feature type="transmembrane region" description="Helical" evidence="5">
    <location>
        <begin position="70"/>
        <end position="87"/>
    </location>
</feature>
<feature type="domain" description="Major facilitator superfamily (MFS) profile" evidence="6">
    <location>
        <begin position="36"/>
        <end position="522"/>
    </location>
</feature>
<evidence type="ECO:0000259" key="6">
    <source>
        <dbReference type="PROSITE" id="PS50850"/>
    </source>
</evidence>
<dbReference type="STRING" id="1314781.A0A165DBK2"/>
<dbReference type="OrthoDB" id="3437016at2759"/>
<dbReference type="GO" id="GO:0005886">
    <property type="term" value="C:plasma membrane"/>
    <property type="evidence" value="ECO:0007669"/>
    <property type="project" value="TreeGrafter"/>
</dbReference>
<dbReference type="InterPro" id="IPR036259">
    <property type="entry name" value="MFS_trans_sf"/>
</dbReference>
<dbReference type="InParanoid" id="A0A165DBK2"/>
<organism evidence="7 8">
    <name type="scientific">Exidia glandulosa HHB12029</name>
    <dbReference type="NCBI Taxonomy" id="1314781"/>
    <lineage>
        <taxon>Eukaryota</taxon>
        <taxon>Fungi</taxon>
        <taxon>Dikarya</taxon>
        <taxon>Basidiomycota</taxon>
        <taxon>Agaricomycotina</taxon>
        <taxon>Agaricomycetes</taxon>
        <taxon>Auriculariales</taxon>
        <taxon>Exidiaceae</taxon>
        <taxon>Exidia</taxon>
    </lineage>
</organism>